<feature type="region of interest" description="Disordered" evidence="1">
    <location>
        <begin position="557"/>
        <end position="582"/>
    </location>
</feature>
<dbReference type="EMBL" id="RCHS01004096">
    <property type="protein sequence ID" value="RMX37561.1"/>
    <property type="molecule type" value="Genomic_DNA"/>
</dbReference>
<dbReference type="SUPFAM" id="SSF54001">
    <property type="entry name" value="Cysteine proteinases"/>
    <property type="match status" value="1"/>
</dbReference>
<evidence type="ECO:0000256" key="1">
    <source>
        <dbReference type="SAM" id="MobiDB-lite"/>
    </source>
</evidence>
<dbReference type="InterPro" id="IPR038765">
    <property type="entry name" value="Papain-like_cys_pep_sf"/>
</dbReference>
<keyword evidence="5" id="KW-1185">Reference proteome</keyword>
<dbReference type="STRING" id="46731.A0A3M6T881"/>
<feature type="region of interest" description="Disordered" evidence="1">
    <location>
        <begin position="458"/>
        <end position="478"/>
    </location>
</feature>
<organism evidence="4 5">
    <name type="scientific">Pocillopora damicornis</name>
    <name type="common">Cauliflower coral</name>
    <name type="synonym">Millepora damicornis</name>
    <dbReference type="NCBI Taxonomy" id="46731"/>
    <lineage>
        <taxon>Eukaryota</taxon>
        <taxon>Metazoa</taxon>
        <taxon>Cnidaria</taxon>
        <taxon>Anthozoa</taxon>
        <taxon>Hexacorallia</taxon>
        <taxon>Scleractinia</taxon>
        <taxon>Astrocoeniina</taxon>
        <taxon>Pocilloporidae</taxon>
        <taxon>Pocillopora</taxon>
    </lineage>
</organism>
<dbReference type="CDD" id="cd22744">
    <property type="entry name" value="OTU"/>
    <property type="match status" value="1"/>
</dbReference>
<dbReference type="InterPro" id="IPR033467">
    <property type="entry name" value="Tesmin/TSO1-like_CXC"/>
</dbReference>
<accession>A0A3M6T881</accession>
<feature type="compositionally biased region" description="Basic and acidic residues" evidence="1">
    <location>
        <begin position="469"/>
        <end position="478"/>
    </location>
</feature>
<feature type="signal peptide" evidence="2">
    <location>
        <begin position="1"/>
        <end position="27"/>
    </location>
</feature>
<evidence type="ECO:0000313" key="5">
    <source>
        <dbReference type="Proteomes" id="UP000275408"/>
    </source>
</evidence>
<reference evidence="4 5" key="1">
    <citation type="journal article" date="2018" name="Sci. Rep.">
        <title>Comparative analysis of the Pocillopora damicornis genome highlights role of immune system in coral evolution.</title>
        <authorList>
            <person name="Cunning R."/>
            <person name="Bay R.A."/>
            <person name="Gillette P."/>
            <person name="Baker A.C."/>
            <person name="Traylor-Knowles N."/>
        </authorList>
    </citation>
    <scope>NUCLEOTIDE SEQUENCE [LARGE SCALE GENOMIC DNA]</scope>
    <source>
        <strain evidence="4">RSMAS</strain>
        <tissue evidence="4">Whole animal</tissue>
    </source>
</reference>
<dbReference type="OrthoDB" id="5963957at2759"/>
<dbReference type="InterPro" id="IPR003323">
    <property type="entry name" value="OTU_dom"/>
</dbReference>
<dbReference type="SMART" id="SM01114">
    <property type="entry name" value="CXC"/>
    <property type="match status" value="1"/>
</dbReference>
<dbReference type="AlphaFoldDB" id="A0A3M6T881"/>
<dbReference type="OMA" id="CEWRKLI"/>
<name>A0A3M6T881_POCDA</name>
<dbReference type="Gene3D" id="3.90.70.80">
    <property type="match status" value="1"/>
</dbReference>
<protein>
    <recommendedName>
        <fullName evidence="3">OTU domain-containing protein</fullName>
    </recommendedName>
</protein>
<keyword evidence="2" id="KW-0732">Signal</keyword>
<comment type="caution">
    <text evidence="4">The sequence shown here is derived from an EMBL/GenBank/DDBJ whole genome shotgun (WGS) entry which is preliminary data.</text>
</comment>
<feature type="chain" id="PRO_5018287100" description="OTU domain-containing protein" evidence="2">
    <location>
        <begin position="28"/>
        <end position="1031"/>
    </location>
</feature>
<gene>
    <name evidence="4" type="ORF">pdam_00016622</name>
</gene>
<evidence type="ECO:0000313" key="4">
    <source>
        <dbReference type="EMBL" id="RMX37561.1"/>
    </source>
</evidence>
<dbReference type="Proteomes" id="UP000275408">
    <property type="component" value="Unassembled WGS sequence"/>
</dbReference>
<sequence>MDVPLRKPYCVLLLCMVLIFVPCETNGNPLSPNLLDAISKIIERYEKGELTATTSIHYFVDQNNVETLFLPGIIIWDPLLQYFHGSLPCPHCGQILKPRCWKDGKDWKHNSPRRLADIEHYVLLVSRVYACKNDHRIISHDPQILKMFEQVELIPFLLLHKYGITRRLYRLIIVHTASGMRYRDVETLLTEMWRSYHTEVRIRTSKILSMRTSEGEAANDASHNAYTMPQVSQLNPNRKLIRQCFVYDYFTKEKLYNARMASFTGSWLSSDHTFKVASNVGIWQNGHWIRQFDSLFSVVNEDGIVLAWQLTRGTGFARVKTLLVGIMNRLVKSGITLEGFSIDNCCAWRLLLQGVFGVIPVKLDLFHAVQRIASKIKKRHPLRRQCLDSFRLVFRMPGDIGKERKKSTPSRSVMLTNLDRFVENWENLEVAGEKVLSKNARNQLDKLRAHIEKGCLEGIPPKAGTSRQESMHKSLRKGVEKRRIGVKTAVASIGTCLYRWNERRISEKVGSCHSAVPVPVTEYHDLSMDQEEVFGTGVFQNPNSFSDDDLEDGAEVNARENDSTGDSSSEEEEYGTDNDNNVKITTEDTYHRVLEYAMYMKSLSQDLQAKCDAPTMKVNVTQCVGRSLLLFSSRTRYSRPDAEECDERLNSILNAFQFQQLPMPGDGDCFLRCISITLSSFLTINQGNSKLITYLKSIGISTERSNEDKINVLRQLIVQEFTGPNRHLYEAFMITNTTDSYDTEAQKFLRPGHYDSELGNCVPMAMSNILQIPLVIFTSMENYPITQIIPRTRVLSEVPIYLAYNHGGSGHYNLAVEVTHTQSNSTTTEATSKEADKHLQVEADVPPQHEAGCSCGRGNPGKTGKSEFCKQYKSRCPCFRNLRGCNEKCSCRLCANPFGRKTQEKGIFGPLPRKRQKQDLQKDMKQTDKGYMEKKTEEPIGTIWFEDELYVIEALFLYLLVTSQDITPDRVFAEYHKIIEFCSEVTIYQNVFSLRPRSSSAITKKLQEIKGKLKVDEELFKKQIQYNWFFD</sequence>
<dbReference type="PROSITE" id="PS50802">
    <property type="entry name" value="OTU"/>
    <property type="match status" value="1"/>
</dbReference>
<proteinExistence type="predicted"/>
<evidence type="ECO:0000259" key="3">
    <source>
        <dbReference type="PROSITE" id="PS50802"/>
    </source>
</evidence>
<evidence type="ECO:0000256" key="2">
    <source>
        <dbReference type="SAM" id="SignalP"/>
    </source>
</evidence>
<feature type="domain" description="OTU" evidence="3">
    <location>
        <begin position="658"/>
        <end position="818"/>
    </location>
</feature>